<dbReference type="Pfam" id="PF01494">
    <property type="entry name" value="FAD_binding_3"/>
    <property type="match status" value="1"/>
</dbReference>
<keyword evidence="2" id="KW-0274">FAD</keyword>
<name>A0ABR1H3K7_9HYPO</name>
<evidence type="ECO:0000256" key="1">
    <source>
        <dbReference type="ARBA" id="ARBA00022630"/>
    </source>
</evidence>
<dbReference type="PRINTS" id="PR00420">
    <property type="entry name" value="RNGMNOXGNASE"/>
</dbReference>
<dbReference type="PANTHER" id="PTHR46972:SF1">
    <property type="entry name" value="FAD DEPENDENT OXIDOREDUCTASE DOMAIN-CONTAINING PROTEIN"/>
    <property type="match status" value="1"/>
</dbReference>
<organism evidence="6 7">
    <name type="scientific">Neonectria punicea</name>
    <dbReference type="NCBI Taxonomy" id="979145"/>
    <lineage>
        <taxon>Eukaryota</taxon>
        <taxon>Fungi</taxon>
        <taxon>Dikarya</taxon>
        <taxon>Ascomycota</taxon>
        <taxon>Pezizomycotina</taxon>
        <taxon>Sordariomycetes</taxon>
        <taxon>Hypocreomycetidae</taxon>
        <taxon>Hypocreales</taxon>
        <taxon>Nectriaceae</taxon>
        <taxon>Neonectria</taxon>
    </lineage>
</organism>
<dbReference type="PANTHER" id="PTHR46972">
    <property type="entry name" value="MONOOXYGENASE ASQM-RELATED"/>
    <property type="match status" value="1"/>
</dbReference>
<evidence type="ECO:0000259" key="5">
    <source>
        <dbReference type="Pfam" id="PF01494"/>
    </source>
</evidence>
<sequence length="418" mass="44950">MASVKTNFLKGKKIIVAGSGIAGLAFVVALRKQWNPSLNFPEIVIYDRDSRDGSLKREGYSLSLNGMDRDSGLVAVRDLGLLDEILKHAVTGPNSVKSFHMWDREWNSRLEMSFKPYDELPTAGIRVARKDLRNILTAVGESANDIIWGTSCASAERLDSGRIRVQLSRSDGSAGPETDECDLLIAADGAHSKIRASFRPDDGLIYRGVVQLGGIAKFPNGISKPMDESWGIAVSGQGVSCFMSLVDKTSVVWALSREEAQVRPKLDSSSPEATKALIDEAKQIGHMLGGPFPAIVAATDPSTAFVIPAHDKLPFSHETTPEGVVFIGDSNHAVSPFAGNGANLALKDGWDLATELCRGGTLEAAVSAYDKLAIPRAVKTIRSSHQRMGAAHCTGIKFTLLRGVFGVGNWFMWLAGKS</sequence>
<reference evidence="6 7" key="1">
    <citation type="journal article" date="2025" name="Microbiol. Resour. Announc.">
        <title>Draft genome sequences for Neonectria magnoliae and Neonectria punicea, canker pathogens of Liriodendron tulipifera and Acer saccharum in West Virginia.</title>
        <authorList>
            <person name="Petronek H.M."/>
            <person name="Kasson M.T."/>
            <person name="Metheny A.M."/>
            <person name="Stauder C.M."/>
            <person name="Lovett B."/>
            <person name="Lynch S.C."/>
            <person name="Garnas J.R."/>
            <person name="Kasson L.R."/>
            <person name="Stajich J.E."/>
        </authorList>
    </citation>
    <scope>NUCLEOTIDE SEQUENCE [LARGE SCALE GENOMIC DNA]</scope>
    <source>
        <strain evidence="6 7">NRRL 64653</strain>
    </source>
</reference>
<evidence type="ECO:0000256" key="2">
    <source>
        <dbReference type="ARBA" id="ARBA00022827"/>
    </source>
</evidence>
<feature type="domain" description="FAD-binding" evidence="5">
    <location>
        <begin position="76"/>
        <end position="370"/>
    </location>
</feature>
<dbReference type="SUPFAM" id="SSF51905">
    <property type="entry name" value="FAD/NAD(P)-binding domain"/>
    <property type="match status" value="1"/>
</dbReference>
<evidence type="ECO:0000256" key="3">
    <source>
        <dbReference type="ARBA" id="ARBA00023002"/>
    </source>
</evidence>
<protein>
    <recommendedName>
        <fullName evidence="5">FAD-binding domain-containing protein</fullName>
    </recommendedName>
</protein>
<keyword evidence="1" id="KW-0285">Flavoprotein</keyword>
<keyword evidence="3" id="KW-0560">Oxidoreductase</keyword>
<keyword evidence="4" id="KW-0503">Monooxygenase</keyword>
<dbReference type="EMBL" id="JAZAVJ010000079">
    <property type="protein sequence ID" value="KAK7415695.1"/>
    <property type="molecule type" value="Genomic_DNA"/>
</dbReference>
<evidence type="ECO:0000313" key="6">
    <source>
        <dbReference type="EMBL" id="KAK7415695.1"/>
    </source>
</evidence>
<keyword evidence="7" id="KW-1185">Reference proteome</keyword>
<comment type="caution">
    <text evidence="6">The sequence shown here is derived from an EMBL/GenBank/DDBJ whole genome shotgun (WGS) entry which is preliminary data.</text>
</comment>
<dbReference type="InterPro" id="IPR036188">
    <property type="entry name" value="FAD/NAD-bd_sf"/>
</dbReference>
<dbReference type="Proteomes" id="UP001498476">
    <property type="component" value="Unassembled WGS sequence"/>
</dbReference>
<proteinExistence type="predicted"/>
<evidence type="ECO:0000256" key="4">
    <source>
        <dbReference type="ARBA" id="ARBA00023033"/>
    </source>
</evidence>
<evidence type="ECO:0000313" key="7">
    <source>
        <dbReference type="Proteomes" id="UP001498476"/>
    </source>
</evidence>
<dbReference type="InterPro" id="IPR002938">
    <property type="entry name" value="FAD-bd"/>
</dbReference>
<dbReference type="Gene3D" id="3.50.50.60">
    <property type="entry name" value="FAD/NAD(P)-binding domain"/>
    <property type="match status" value="1"/>
</dbReference>
<gene>
    <name evidence="6" type="ORF">QQX98_005730</name>
</gene>
<accession>A0ABR1H3K7</accession>